<feature type="domain" description="CSC1/OSCA1-like N-terminal transmembrane" evidence="11">
    <location>
        <begin position="43"/>
        <end position="191"/>
    </location>
</feature>
<dbReference type="EMBL" id="MU006089">
    <property type="protein sequence ID" value="KAF2843469.1"/>
    <property type="molecule type" value="Genomic_DNA"/>
</dbReference>
<evidence type="ECO:0000256" key="1">
    <source>
        <dbReference type="ARBA" id="ARBA00004141"/>
    </source>
</evidence>
<dbReference type="Pfam" id="PF14703">
    <property type="entry name" value="PHM7_cyt"/>
    <property type="match status" value="1"/>
</dbReference>
<evidence type="ECO:0000256" key="5">
    <source>
        <dbReference type="ARBA" id="ARBA00022989"/>
    </source>
</evidence>
<evidence type="ECO:0000256" key="3">
    <source>
        <dbReference type="ARBA" id="ARBA00022448"/>
    </source>
</evidence>
<feature type="transmembrane region" description="Helical" evidence="8">
    <location>
        <begin position="40"/>
        <end position="64"/>
    </location>
</feature>
<feature type="region of interest" description="Disordered" evidence="7">
    <location>
        <begin position="282"/>
        <end position="315"/>
    </location>
</feature>
<dbReference type="Pfam" id="PF12621">
    <property type="entry name" value="PHM7_ext"/>
    <property type="match status" value="1"/>
</dbReference>
<feature type="transmembrane region" description="Helical" evidence="8">
    <location>
        <begin position="417"/>
        <end position="440"/>
    </location>
</feature>
<name>A0A9P4SJL3_9PEZI</name>
<feature type="transmembrane region" description="Helical" evidence="8">
    <location>
        <begin position="170"/>
        <end position="189"/>
    </location>
</feature>
<comment type="subcellular location">
    <subcellularLocation>
        <location evidence="1">Membrane</location>
        <topology evidence="1">Multi-pass membrane protein</topology>
    </subcellularLocation>
</comment>
<dbReference type="AlphaFoldDB" id="A0A9P4SJL3"/>
<dbReference type="GO" id="GO:0005227">
    <property type="term" value="F:calcium-activated cation channel activity"/>
    <property type="evidence" value="ECO:0007669"/>
    <property type="project" value="InterPro"/>
</dbReference>
<gene>
    <name evidence="13" type="ORF">M501DRAFT_994404</name>
</gene>
<keyword evidence="6 8" id="KW-0472">Membrane</keyword>
<evidence type="ECO:0000256" key="2">
    <source>
        <dbReference type="ARBA" id="ARBA00007779"/>
    </source>
</evidence>
<dbReference type="PANTHER" id="PTHR13018:SF26">
    <property type="entry name" value="DOMAIN PROTEIN, PUTATIVE (AFU_ORTHOLOGUE AFUA_5G10920)-RELATED"/>
    <property type="match status" value="1"/>
</dbReference>
<feature type="transmembrane region" description="Helical" evidence="8">
    <location>
        <begin position="505"/>
        <end position="528"/>
    </location>
</feature>
<dbReference type="GO" id="GO:0005886">
    <property type="term" value="C:plasma membrane"/>
    <property type="evidence" value="ECO:0007669"/>
    <property type="project" value="TreeGrafter"/>
</dbReference>
<keyword evidence="4 8" id="KW-0812">Transmembrane</keyword>
<dbReference type="Pfam" id="PF02714">
    <property type="entry name" value="RSN1_7TM"/>
    <property type="match status" value="1"/>
</dbReference>
<keyword evidence="3" id="KW-0813">Transport</keyword>
<evidence type="ECO:0000313" key="13">
    <source>
        <dbReference type="EMBL" id="KAF2843469.1"/>
    </source>
</evidence>
<evidence type="ECO:0000256" key="6">
    <source>
        <dbReference type="ARBA" id="ARBA00023136"/>
    </source>
</evidence>
<accession>A0A9P4SJL3</accession>
<comment type="similarity">
    <text evidence="2">Belongs to the CSC1 (TC 1.A.17) family.</text>
</comment>
<feature type="transmembrane region" description="Helical" evidence="8">
    <location>
        <begin position="127"/>
        <end position="150"/>
    </location>
</feature>
<reference evidence="13" key="1">
    <citation type="journal article" date="2020" name="Stud. Mycol.">
        <title>101 Dothideomycetes genomes: a test case for predicting lifestyles and emergence of pathogens.</title>
        <authorList>
            <person name="Haridas S."/>
            <person name="Albert R."/>
            <person name="Binder M."/>
            <person name="Bloem J."/>
            <person name="Labutti K."/>
            <person name="Salamov A."/>
            <person name="Andreopoulos B."/>
            <person name="Baker S."/>
            <person name="Barry K."/>
            <person name="Bills G."/>
            <person name="Bluhm B."/>
            <person name="Cannon C."/>
            <person name="Castanera R."/>
            <person name="Culley D."/>
            <person name="Daum C."/>
            <person name="Ezra D."/>
            <person name="Gonzalez J."/>
            <person name="Henrissat B."/>
            <person name="Kuo A."/>
            <person name="Liang C."/>
            <person name="Lipzen A."/>
            <person name="Lutzoni F."/>
            <person name="Magnuson J."/>
            <person name="Mondo S."/>
            <person name="Nolan M."/>
            <person name="Ohm R."/>
            <person name="Pangilinan J."/>
            <person name="Park H.-J."/>
            <person name="Ramirez L."/>
            <person name="Alfaro M."/>
            <person name="Sun H."/>
            <person name="Tritt A."/>
            <person name="Yoshinaga Y."/>
            <person name="Zwiers L.-H."/>
            <person name="Turgeon B."/>
            <person name="Goodwin S."/>
            <person name="Spatafora J."/>
            <person name="Crous P."/>
            <person name="Grigoriev I."/>
        </authorList>
    </citation>
    <scope>NUCLEOTIDE SEQUENCE</scope>
    <source>
        <strain evidence="13">CBS 101060</strain>
    </source>
</reference>
<feature type="domain" description="10TM putative phosphate transporter extracellular tail" evidence="10">
    <location>
        <begin position="765"/>
        <end position="861"/>
    </location>
</feature>
<feature type="domain" description="CSC1/OSCA1-like 7TM region" evidence="9">
    <location>
        <begin position="414"/>
        <end position="684"/>
    </location>
</feature>
<organism evidence="13 14">
    <name type="scientific">Patellaria atrata CBS 101060</name>
    <dbReference type="NCBI Taxonomy" id="1346257"/>
    <lineage>
        <taxon>Eukaryota</taxon>
        <taxon>Fungi</taxon>
        <taxon>Dikarya</taxon>
        <taxon>Ascomycota</taxon>
        <taxon>Pezizomycotina</taxon>
        <taxon>Dothideomycetes</taxon>
        <taxon>Dothideomycetes incertae sedis</taxon>
        <taxon>Patellariales</taxon>
        <taxon>Patellariaceae</taxon>
        <taxon>Patellaria</taxon>
    </lineage>
</organism>
<evidence type="ECO:0000256" key="4">
    <source>
        <dbReference type="ARBA" id="ARBA00022692"/>
    </source>
</evidence>
<dbReference type="PANTHER" id="PTHR13018">
    <property type="entry name" value="PROBABLE MEMBRANE PROTEIN DUF221-RELATED"/>
    <property type="match status" value="1"/>
</dbReference>
<feature type="domain" description="CSC1/OSCA1-like cytosolic" evidence="12">
    <location>
        <begin position="214"/>
        <end position="401"/>
    </location>
</feature>
<dbReference type="OrthoDB" id="1076608at2759"/>
<evidence type="ECO:0000259" key="10">
    <source>
        <dbReference type="Pfam" id="PF12621"/>
    </source>
</evidence>
<evidence type="ECO:0000259" key="11">
    <source>
        <dbReference type="Pfam" id="PF13967"/>
    </source>
</evidence>
<dbReference type="InterPro" id="IPR022257">
    <property type="entry name" value="PHM7_ext"/>
</dbReference>
<dbReference type="InterPro" id="IPR045122">
    <property type="entry name" value="Csc1-like"/>
</dbReference>
<dbReference type="InterPro" id="IPR003864">
    <property type="entry name" value="CSC1/OSCA1-like_7TM"/>
</dbReference>
<feature type="transmembrane region" description="Helical" evidence="8">
    <location>
        <begin position="460"/>
        <end position="484"/>
    </location>
</feature>
<evidence type="ECO:0000256" key="7">
    <source>
        <dbReference type="SAM" id="MobiDB-lite"/>
    </source>
</evidence>
<feature type="transmembrane region" description="Helical" evidence="8">
    <location>
        <begin position="614"/>
        <end position="641"/>
    </location>
</feature>
<dbReference type="Pfam" id="PF13967">
    <property type="entry name" value="RSN1_TM"/>
    <property type="match status" value="1"/>
</dbReference>
<proteinExistence type="inferred from homology"/>
<dbReference type="Proteomes" id="UP000799429">
    <property type="component" value="Unassembled WGS sequence"/>
</dbReference>
<dbReference type="InterPro" id="IPR027815">
    <property type="entry name" value="CSC1/OSCA1-like_cyt"/>
</dbReference>
<dbReference type="InterPro" id="IPR032880">
    <property type="entry name" value="CSC1/OSCA1-like_N"/>
</dbReference>
<feature type="transmembrane region" description="Helical" evidence="8">
    <location>
        <begin position="662"/>
        <end position="686"/>
    </location>
</feature>
<protein>
    <submittedName>
        <fullName evidence="13">DUF221-domain-containing protein</fullName>
    </submittedName>
</protein>
<feature type="transmembrane region" description="Helical" evidence="8">
    <location>
        <begin position="692"/>
        <end position="709"/>
    </location>
</feature>
<keyword evidence="5 8" id="KW-1133">Transmembrane helix</keyword>
<evidence type="ECO:0000259" key="9">
    <source>
        <dbReference type="Pfam" id="PF02714"/>
    </source>
</evidence>
<sequence length="876" mass="99428">MASQQFLDATGESFSNLNGWNTWTTKDPTSGGHRRGSTSFSAIIAAFIPTFLTAVVYLTIFIFIRGRYRSFYAPRTYFPTIPEKDHTPLQGHGKLDWAHSVRHLNDKFILRHNSLDAYLFLRFLRNLILICFIGCCLTWPILFPINAMGGGTATQLDRISFSNVYDKKKLYAHAVIAWVFIIIVLFLVTRERIYLVGLRQAYLSSKTQAARLSSRTILFLNPPEGANDESNLKRIFGDEAQRSWVVSDVCEISKVADERNSKAMQLEGAEVKMIIDANKKRLKANKEGNASNGNRDEEDLIRNSRPSHRLQAGVGEEVDTIEWSRKKTSELAEKVQKARESYNAEDSHGARAIFVEYTDQIAARQAYRELNLQHQVNQVENTLQKDLRFIGMVPKEILWDNIIMTPAARISGNYSSWALVIAIIIFWSIPVGVVGTLSNISELTNRVRFLRFLDNLPPSIMGLIRGFLPPFLLSLLVSYVPKFFRYIAKKTEPSNSQAELKTQNWYFIFQVIQVFLVTTFTSGATSVVTKIAKEPSSIPILLGNNLPKASNFYLTYFILQGVASSADNILNYSDLIEDIFLGRLFDKTPRDKYTRYTYMKGLSWGSSYPKFTNFAVIAIAYSCIAPLVLGFAGIGISLYYLSYRYNLLFTMQSKIDTKGQAYSRALQHMLTGVYLSELCLLGLFSIRTAPGPLIMMLILFFLTIFYHYLMNRHIKPMEKYLPLHPDEDEQEPLLSAAEEGHSGSRIESLGHGRLPRRILDPVARFLEPHIFASRQAMAEWLREATPHDPSPTEEEPPSYSDEEVKNAYLHPALTSKTPKLWLVRDQMGLSRREIEENGKVGIGSSDEGAELDGKGNVVWSEDDFEKVPVFKRPVVY</sequence>
<comment type="caution">
    <text evidence="13">The sequence shown here is derived from an EMBL/GenBank/DDBJ whole genome shotgun (WGS) entry which is preliminary data.</text>
</comment>
<evidence type="ECO:0000256" key="8">
    <source>
        <dbReference type="SAM" id="Phobius"/>
    </source>
</evidence>
<evidence type="ECO:0000313" key="14">
    <source>
        <dbReference type="Proteomes" id="UP000799429"/>
    </source>
</evidence>
<keyword evidence="14" id="KW-1185">Reference proteome</keyword>
<evidence type="ECO:0000259" key="12">
    <source>
        <dbReference type="Pfam" id="PF14703"/>
    </source>
</evidence>